<feature type="region of interest" description="Disordered" evidence="5">
    <location>
        <begin position="1"/>
        <end position="32"/>
    </location>
</feature>
<accession>A0A1I8ISL0</accession>
<dbReference type="AlphaFoldDB" id="A0A1I8ISL0"/>
<feature type="region of interest" description="Disordered" evidence="5">
    <location>
        <begin position="63"/>
        <end position="84"/>
    </location>
</feature>
<feature type="region of interest" description="Disordered" evidence="5">
    <location>
        <begin position="817"/>
        <end position="838"/>
    </location>
</feature>
<feature type="compositionally biased region" description="Polar residues" evidence="5">
    <location>
        <begin position="1"/>
        <end position="13"/>
    </location>
</feature>
<dbReference type="InterPro" id="IPR023584">
    <property type="entry name" value="Ribosome_recyc_fac_dom"/>
</dbReference>
<sequence>PLTPPSAGSTGSSLWDLDLGSRSRPSRSRPNRNWRCSDCGCCFCCCCCRWCCATDCIGGGGTEVGGRPPKRTPSHTAGGGPPSCQSRFNSASDCASAEAAAAAPSSAVCRESAVAMVTLAGAEPRRCVSSACLRAWNSRAASGDGSNSGSSHRPWQRRLTYSQMSCLAKRTRSLVPQIVKCVCGDGRPGIDSCLRGVAMCVSDSCCTQRMVWPEAPTIRPTLSCSTYSRSSVRLGSMRLRRSCCTLLKCSLICRMMRLACSKFDSVLGKSVVCNALKKSSANEYLQFDDTAAAPVSLAMLMHQSALPHIAPVAMATMHRRFGISAALLKAKKKTQQQKQAASAPATAATEIVSNPELLERLELDKLTARGQAELASFKELLFRNLRLQITADVLHDIEVSTGSGRVPLGSLADVYQKSSDTVVLDLTANRSAVPAVRQALALKGFNGREQAADADCLTVSLPRVTGEHRRRLAANGRELLHRAKLATKRLHDSATKRLKEAERVGHYSKDDLRACQQLLLGPFTACFPAGGSRLLASRLLASRLVASRLRLAKNYSGNPGQFQSNSNFMSLFSLSSLATDCILLFNSIGSSMQQFLFALPTLPAVQSASRLGRPPDGLGDSLAAATAGRAAAPGVQLQPDLPSVRGVVLVDPENRVAGGLRAVAAGLQRFTSRHTFLATPLLCRSGGSDTICRCQEPLEKLLNAVRNLSRQAAKSNCGCCGCCGMTAGCLLELWRVLQHRRVLQLVLRRVLQWRVLRWRVLQLVVLGLVGARLLVDGGRCAAGAARRRAARIRARGVAVVASVKSAGRIRRYHHRAARILRPPPPASPPPQQPGDGVPEVLIEDGVQHRVQRAVRVAQPDGQELDSLQHRRRRLVAARRFVAGDAADQTINTTTMASMRWVARCSRRSARRGPRRLSDSGSAAVAASCASSSSCGATAAAAAAVGFSRTQGSSPASAAASPSSSATASSVALRLSAMVGAGSTVARSSSRSNQTPLGWFSCRCCCSRRLRRQRARRRSRWKIRAYSTTRMSSGRMKLPVAGDAAVPAGVGGSHRHQRAAELGRRVYELAAVPADEWRQADEAAQQPHQNRVGDRPAAVLLLAVPQRADGGCKPVEGDGHEAPHGGGAVEHIQAEPQVAQHRAELPVACGGQCGVTSLS</sequence>
<protein>
    <recommendedName>
        <fullName evidence="2">Ribosome-recycling factor, mitochondrial</fullName>
    </recommendedName>
    <alternativeName>
        <fullName evidence="4">Ribosome-releasing factor, mitochondrial</fullName>
    </alternativeName>
</protein>
<dbReference type="InterPro" id="IPR036191">
    <property type="entry name" value="RRF_sf"/>
</dbReference>
<dbReference type="Pfam" id="PF01765">
    <property type="entry name" value="RRF"/>
    <property type="match status" value="1"/>
</dbReference>
<evidence type="ECO:0000256" key="2">
    <source>
        <dbReference type="ARBA" id="ARBA00020581"/>
    </source>
</evidence>
<dbReference type="SUPFAM" id="SSF55194">
    <property type="entry name" value="Ribosome recycling factor, RRF"/>
    <property type="match status" value="1"/>
</dbReference>
<reference evidence="8" key="1">
    <citation type="submission" date="2016-11" db="UniProtKB">
        <authorList>
            <consortium name="WormBaseParasite"/>
        </authorList>
    </citation>
    <scope>IDENTIFICATION</scope>
</reference>
<evidence type="ECO:0000256" key="1">
    <source>
        <dbReference type="ARBA" id="ARBA00005912"/>
    </source>
</evidence>
<dbReference type="GO" id="GO:0006412">
    <property type="term" value="P:translation"/>
    <property type="evidence" value="ECO:0007669"/>
    <property type="project" value="UniProtKB-KW"/>
</dbReference>
<evidence type="ECO:0000256" key="4">
    <source>
        <dbReference type="ARBA" id="ARBA00033107"/>
    </source>
</evidence>
<evidence type="ECO:0000259" key="6">
    <source>
        <dbReference type="Pfam" id="PF01765"/>
    </source>
</evidence>
<evidence type="ECO:0000313" key="7">
    <source>
        <dbReference type="Proteomes" id="UP000095280"/>
    </source>
</evidence>
<keyword evidence="3" id="KW-0648">Protein biosynthesis</keyword>
<dbReference type="GO" id="GO:0005739">
    <property type="term" value="C:mitochondrion"/>
    <property type="evidence" value="ECO:0007669"/>
    <property type="project" value="TreeGrafter"/>
</dbReference>
<dbReference type="GO" id="GO:0043023">
    <property type="term" value="F:ribosomal large subunit binding"/>
    <property type="evidence" value="ECO:0007669"/>
    <property type="project" value="TreeGrafter"/>
</dbReference>
<organism evidence="7 8">
    <name type="scientific">Macrostomum lignano</name>
    <dbReference type="NCBI Taxonomy" id="282301"/>
    <lineage>
        <taxon>Eukaryota</taxon>
        <taxon>Metazoa</taxon>
        <taxon>Spiralia</taxon>
        <taxon>Lophotrochozoa</taxon>
        <taxon>Platyhelminthes</taxon>
        <taxon>Rhabditophora</taxon>
        <taxon>Macrostomorpha</taxon>
        <taxon>Macrostomida</taxon>
        <taxon>Macrostomidae</taxon>
        <taxon>Macrostomum</taxon>
    </lineage>
</organism>
<feature type="domain" description="Ribosome recycling factor" evidence="6">
    <location>
        <begin position="388"/>
        <end position="517"/>
    </location>
</feature>
<keyword evidence="7" id="KW-1185">Reference proteome</keyword>
<dbReference type="WBParaSite" id="maker-uti_cns_0016409-snap-gene-0.2-mRNA-1">
    <property type="protein sequence ID" value="maker-uti_cns_0016409-snap-gene-0.2-mRNA-1"/>
    <property type="gene ID" value="maker-uti_cns_0016409-snap-gene-0.2"/>
</dbReference>
<feature type="compositionally biased region" description="Pro residues" evidence="5">
    <location>
        <begin position="821"/>
        <end position="832"/>
    </location>
</feature>
<evidence type="ECO:0000256" key="5">
    <source>
        <dbReference type="SAM" id="MobiDB-lite"/>
    </source>
</evidence>
<dbReference type="Proteomes" id="UP000095280">
    <property type="component" value="Unplaced"/>
</dbReference>
<dbReference type="PANTHER" id="PTHR20982:SF3">
    <property type="entry name" value="MITOCHONDRIAL RIBOSOME RECYCLING FACTOR PSEUDO 1"/>
    <property type="match status" value="1"/>
</dbReference>
<dbReference type="Gene3D" id="1.10.132.20">
    <property type="entry name" value="Ribosome-recycling factor"/>
    <property type="match status" value="1"/>
</dbReference>
<evidence type="ECO:0000256" key="3">
    <source>
        <dbReference type="ARBA" id="ARBA00022917"/>
    </source>
</evidence>
<name>A0A1I8ISL0_9PLAT</name>
<dbReference type="PANTHER" id="PTHR20982">
    <property type="entry name" value="RIBOSOME RECYCLING FACTOR"/>
    <property type="match status" value="1"/>
</dbReference>
<proteinExistence type="inferred from homology"/>
<dbReference type="Gene3D" id="3.30.1360.40">
    <property type="match status" value="1"/>
</dbReference>
<dbReference type="InterPro" id="IPR002661">
    <property type="entry name" value="Ribosome_recyc_fac"/>
</dbReference>
<comment type="similarity">
    <text evidence="1">Belongs to the RRF family.</text>
</comment>
<evidence type="ECO:0000313" key="8">
    <source>
        <dbReference type="WBParaSite" id="maker-uti_cns_0016409-snap-gene-0.2-mRNA-1"/>
    </source>
</evidence>